<name>A0A7C5X1P7_9AQUI</name>
<gene>
    <name evidence="2" type="ORF">ENN04_05955</name>
</gene>
<keyword evidence="1" id="KW-1133">Transmembrane helix</keyword>
<dbReference type="Gene3D" id="3.30.700.10">
    <property type="entry name" value="Glycoprotein, Type 4 Pilin"/>
    <property type="match status" value="1"/>
</dbReference>
<sequence>MRHRRGFTLIELIVVVIVLGILLALVVPRLLGSTNDSNAQLIVKAVKDIRDAVAMAKLKCLGAINAAAGSIGVDTQALLSTLWGQQCQVLSENAYTVDAQNYARVKDFGIQTDYQNANNLLVVNIDCQGNNDICNKVRDQLNTMYGGSSCPTPPNNGYLTCNLQL</sequence>
<dbReference type="EMBL" id="DSAC01000070">
    <property type="protein sequence ID" value="HHO74171.1"/>
    <property type="molecule type" value="Genomic_DNA"/>
</dbReference>
<organism evidence="2">
    <name type="scientific">Thermocrinis ruber</name>
    <dbReference type="NCBI Taxonomy" id="75906"/>
    <lineage>
        <taxon>Bacteria</taxon>
        <taxon>Pseudomonadati</taxon>
        <taxon>Aquificota</taxon>
        <taxon>Aquificia</taxon>
        <taxon>Aquificales</taxon>
        <taxon>Aquificaceae</taxon>
        <taxon>Thermocrinis</taxon>
    </lineage>
</organism>
<dbReference type="AlphaFoldDB" id="A0A7C5X1P7"/>
<evidence type="ECO:0000256" key="1">
    <source>
        <dbReference type="SAM" id="Phobius"/>
    </source>
</evidence>
<accession>A0A7C5X1P7</accession>
<dbReference type="InterPro" id="IPR045584">
    <property type="entry name" value="Pilin-like"/>
</dbReference>
<dbReference type="SUPFAM" id="SSF54523">
    <property type="entry name" value="Pili subunits"/>
    <property type="match status" value="1"/>
</dbReference>
<keyword evidence="1" id="KW-0472">Membrane</keyword>
<dbReference type="PROSITE" id="PS00409">
    <property type="entry name" value="PROKAR_NTER_METHYL"/>
    <property type="match status" value="1"/>
</dbReference>
<evidence type="ECO:0000313" key="2">
    <source>
        <dbReference type="EMBL" id="HHO74171.1"/>
    </source>
</evidence>
<proteinExistence type="predicted"/>
<reference evidence="2" key="1">
    <citation type="journal article" date="2020" name="mSystems">
        <title>Genome- and Community-Level Interaction Insights into Carbon Utilization and Element Cycling Functions of Hydrothermarchaeota in Hydrothermal Sediment.</title>
        <authorList>
            <person name="Zhou Z."/>
            <person name="Liu Y."/>
            <person name="Xu W."/>
            <person name="Pan J."/>
            <person name="Luo Z.H."/>
            <person name="Li M."/>
        </authorList>
    </citation>
    <scope>NUCLEOTIDE SEQUENCE [LARGE SCALE GENOMIC DNA]</scope>
    <source>
        <strain evidence="2">SpSt-114</strain>
    </source>
</reference>
<dbReference type="Pfam" id="PF07963">
    <property type="entry name" value="N_methyl"/>
    <property type="match status" value="1"/>
</dbReference>
<dbReference type="NCBIfam" id="TIGR02532">
    <property type="entry name" value="IV_pilin_GFxxxE"/>
    <property type="match status" value="1"/>
</dbReference>
<keyword evidence="1" id="KW-0812">Transmembrane</keyword>
<feature type="transmembrane region" description="Helical" evidence="1">
    <location>
        <begin position="12"/>
        <end position="31"/>
    </location>
</feature>
<comment type="caution">
    <text evidence="2">The sequence shown here is derived from an EMBL/GenBank/DDBJ whole genome shotgun (WGS) entry which is preliminary data.</text>
</comment>
<dbReference type="InterPro" id="IPR012902">
    <property type="entry name" value="N_methyl_site"/>
</dbReference>
<protein>
    <submittedName>
        <fullName evidence="2">Prepilin-type N-terminal cleavage/methylation domain-containing protein</fullName>
    </submittedName>
</protein>